<evidence type="ECO:0000313" key="3">
    <source>
        <dbReference type="WBParaSite" id="SCUD_0000550701-mRNA-1"/>
    </source>
</evidence>
<sequence>MNLIEKLREQTKELNQEKIKINQILMTMSRAKENIIFDDFQVRSVLQNERCSLCKKEMHYDVS</sequence>
<reference evidence="3" key="1">
    <citation type="submission" date="2016-06" db="UniProtKB">
        <authorList>
            <consortium name="WormBaseParasite"/>
        </authorList>
    </citation>
    <scope>IDENTIFICATION</scope>
</reference>
<evidence type="ECO:0000313" key="1">
    <source>
        <dbReference type="EMBL" id="VDO96254.1"/>
    </source>
</evidence>
<dbReference type="Proteomes" id="UP000279833">
    <property type="component" value="Unassembled WGS sequence"/>
</dbReference>
<dbReference type="WBParaSite" id="SCUD_0000550701-mRNA-1">
    <property type="protein sequence ID" value="SCUD_0000550701-mRNA-1"/>
    <property type="gene ID" value="SCUD_0000550701"/>
</dbReference>
<accession>A0A183JS18</accession>
<dbReference type="EMBL" id="UZAK01009182">
    <property type="protein sequence ID" value="VDO96254.1"/>
    <property type="molecule type" value="Genomic_DNA"/>
</dbReference>
<organism evidence="3">
    <name type="scientific">Schistosoma curassoni</name>
    <dbReference type="NCBI Taxonomy" id="6186"/>
    <lineage>
        <taxon>Eukaryota</taxon>
        <taxon>Metazoa</taxon>
        <taxon>Spiralia</taxon>
        <taxon>Lophotrochozoa</taxon>
        <taxon>Platyhelminthes</taxon>
        <taxon>Trematoda</taxon>
        <taxon>Digenea</taxon>
        <taxon>Strigeidida</taxon>
        <taxon>Schistosomatoidea</taxon>
        <taxon>Schistosomatidae</taxon>
        <taxon>Schistosoma</taxon>
    </lineage>
</organism>
<evidence type="ECO:0000313" key="2">
    <source>
        <dbReference type="Proteomes" id="UP000279833"/>
    </source>
</evidence>
<protein>
    <submittedName>
        <fullName evidence="3">Conjugal transfer protein TraR</fullName>
    </submittedName>
</protein>
<dbReference type="AlphaFoldDB" id="A0A183JS18"/>
<name>A0A183JS18_9TREM</name>
<keyword evidence="2" id="KW-1185">Reference proteome</keyword>
<proteinExistence type="predicted"/>
<gene>
    <name evidence="1" type="ORF">SCUD_LOCUS5507</name>
</gene>
<reference evidence="1 2" key="2">
    <citation type="submission" date="2018-11" db="EMBL/GenBank/DDBJ databases">
        <authorList>
            <consortium name="Pathogen Informatics"/>
        </authorList>
    </citation>
    <scope>NUCLEOTIDE SEQUENCE [LARGE SCALE GENOMIC DNA]</scope>
    <source>
        <strain evidence="1">Dakar</strain>
        <strain evidence="2">Dakar, Senegal</strain>
    </source>
</reference>